<evidence type="ECO:0000313" key="3">
    <source>
        <dbReference type="Proteomes" id="UP001189429"/>
    </source>
</evidence>
<comment type="caution">
    <text evidence="2">The sequence shown here is derived from an EMBL/GenBank/DDBJ whole genome shotgun (WGS) entry which is preliminary data.</text>
</comment>
<dbReference type="EMBL" id="CAUYUJ010015914">
    <property type="protein sequence ID" value="CAK0859563.1"/>
    <property type="molecule type" value="Genomic_DNA"/>
</dbReference>
<proteinExistence type="predicted"/>
<evidence type="ECO:0000313" key="2">
    <source>
        <dbReference type="EMBL" id="CAK0859563.1"/>
    </source>
</evidence>
<gene>
    <name evidence="2" type="ORF">PCOR1329_LOCUS48892</name>
</gene>
<evidence type="ECO:0008006" key="4">
    <source>
        <dbReference type="Google" id="ProtNLM"/>
    </source>
</evidence>
<name>A0ABN9UIP5_9DINO</name>
<sequence>MELKGKIPGKVIKKGAVWKNHFTDDLDFKHLVDDPGSGQQVTKIITDLNATRSLKDLVMERVGKEKQQSEVPEDQAYCKRAVQFADLLERMTALDPANRIRPDDALQHAFLQEPCASGDTSRASSAMEPPVLPRKQPLRPRSSKQCRH</sequence>
<dbReference type="Gene3D" id="1.10.510.10">
    <property type="entry name" value="Transferase(Phosphotransferase) domain 1"/>
    <property type="match status" value="1"/>
</dbReference>
<protein>
    <recommendedName>
        <fullName evidence="4">Dual-specificity kinase</fullName>
    </recommendedName>
</protein>
<evidence type="ECO:0000256" key="1">
    <source>
        <dbReference type="SAM" id="MobiDB-lite"/>
    </source>
</evidence>
<organism evidence="2 3">
    <name type="scientific">Prorocentrum cordatum</name>
    <dbReference type="NCBI Taxonomy" id="2364126"/>
    <lineage>
        <taxon>Eukaryota</taxon>
        <taxon>Sar</taxon>
        <taxon>Alveolata</taxon>
        <taxon>Dinophyceae</taxon>
        <taxon>Prorocentrales</taxon>
        <taxon>Prorocentraceae</taxon>
        <taxon>Prorocentrum</taxon>
    </lineage>
</organism>
<feature type="compositionally biased region" description="Basic residues" evidence="1">
    <location>
        <begin position="136"/>
        <end position="148"/>
    </location>
</feature>
<dbReference type="Proteomes" id="UP001189429">
    <property type="component" value="Unassembled WGS sequence"/>
</dbReference>
<reference evidence="2" key="1">
    <citation type="submission" date="2023-10" db="EMBL/GenBank/DDBJ databases">
        <authorList>
            <person name="Chen Y."/>
            <person name="Shah S."/>
            <person name="Dougan E. K."/>
            <person name="Thang M."/>
            <person name="Chan C."/>
        </authorList>
    </citation>
    <scope>NUCLEOTIDE SEQUENCE [LARGE SCALE GENOMIC DNA]</scope>
</reference>
<feature type="region of interest" description="Disordered" evidence="1">
    <location>
        <begin position="111"/>
        <end position="148"/>
    </location>
</feature>
<keyword evidence="3" id="KW-1185">Reference proteome</keyword>
<dbReference type="InterPro" id="IPR011009">
    <property type="entry name" value="Kinase-like_dom_sf"/>
</dbReference>
<accession>A0ABN9UIP5</accession>
<dbReference type="SUPFAM" id="SSF56112">
    <property type="entry name" value="Protein kinase-like (PK-like)"/>
    <property type="match status" value="1"/>
</dbReference>